<name>A0ABZ3D1X3_9PROT</name>
<keyword evidence="2" id="KW-1185">Reference proteome</keyword>
<organism evidence="1 2">
    <name type="scientific">Nguyenibacter vanlangensis</name>
    <dbReference type="NCBI Taxonomy" id="1216886"/>
    <lineage>
        <taxon>Bacteria</taxon>
        <taxon>Pseudomonadati</taxon>
        <taxon>Pseudomonadota</taxon>
        <taxon>Alphaproteobacteria</taxon>
        <taxon>Acetobacterales</taxon>
        <taxon>Acetobacteraceae</taxon>
        <taxon>Nguyenibacter</taxon>
    </lineage>
</organism>
<sequence>MPTPAWDDLGAFLSLDDFAVTATTAGGQTFPVILEEAYFSHELGAYDMNTAEPWGTARWSDVQGLKKRAVITLSQTVGGVQVFSQPYWLVHDPEPDGTGMAVLRLSRTANA</sequence>
<dbReference type="InterPro" id="IPR008018">
    <property type="entry name" value="Phage_tail_attach_FII"/>
</dbReference>
<dbReference type="InterPro" id="IPR053734">
    <property type="entry name" value="Phage_Head-Tail_Connect_sf"/>
</dbReference>
<proteinExistence type="predicted"/>
<dbReference type="RefSeq" id="WP_342627567.1">
    <property type="nucleotide sequence ID" value="NZ_CP152276.1"/>
</dbReference>
<dbReference type="Pfam" id="PF05354">
    <property type="entry name" value="Phage_attach"/>
    <property type="match status" value="1"/>
</dbReference>
<dbReference type="Proteomes" id="UP001449795">
    <property type="component" value="Chromosome"/>
</dbReference>
<evidence type="ECO:0000313" key="1">
    <source>
        <dbReference type="EMBL" id="XAE41690.1"/>
    </source>
</evidence>
<evidence type="ECO:0000313" key="2">
    <source>
        <dbReference type="Proteomes" id="UP001449795"/>
    </source>
</evidence>
<accession>A0ABZ3D1X3</accession>
<dbReference type="Gene3D" id="2.40.10.180">
    <property type="entry name" value="Phage tail proteins"/>
    <property type="match status" value="1"/>
</dbReference>
<protein>
    <submittedName>
        <fullName evidence="1">Uncharacterized protein</fullName>
    </submittedName>
</protein>
<gene>
    <name evidence="1" type="ORF">AAC691_15545</name>
</gene>
<reference evidence="1 2" key="1">
    <citation type="submission" date="2024-04" db="EMBL/GenBank/DDBJ databases">
        <title>Complete genome sequence of Nguyenibacter vanlangesis HBCM-1154, a strain capable of nitrogen fixation, IAA production, and phosphorus solubilization isolated from sugarcane soil.</title>
        <authorList>
            <person name="MY HANH P."/>
        </authorList>
    </citation>
    <scope>NUCLEOTIDE SEQUENCE [LARGE SCALE GENOMIC DNA]</scope>
    <source>
        <strain evidence="1 2">HBCM 1154</strain>
    </source>
</reference>
<dbReference type="EMBL" id="CP152276">
    <property type="protein sequence ID" value="XAE41690.1"/>
    <property type="molecule type" value="Genomic_DNA"/>
</dbReference>